<evidence type="ECO:0000313" key="4">
    <source>
        <dbReference type="EMBL" id="CAB3240930.1"/>
    </source>
</evidence>
<reference evidence="4 5" key="1">
    <citation type="submission" date="2020-04" db="EMBL/GenBank/DDBJ databases">
        <authorList>
            <person name="Wallbank WR R."/>
            <person name="Pardo Diaz C."/>
            <person name="Kozak K."/>
            <person name="Martin S."/>
            <person name="Jiggins C."/>
            <person name="Moest M."/>
            <person name="Warren A I."/>
            <person name="Byers J.R.P. K."/>
            <person name="Montejo-Kovacevich G."/>
            <person name="Yen C E."/>
        </authorList>
    </citation>
    <scope>NUCLEOTIDE SEQUENCE [LARGE SCALE GENOMIC DNA]</scope>
</reference>
<feature type="domain" description="VWA7 Ig-like" evidence="3">
    <location>
        <begin position="770"/>
        <end position="850"/>
    </location>
</feature>
<dbReference type="Proteomes" id="UP000494106">
    <property type="component" value="Unassembled WGS sequence"/>
</dbReference>
<evidence type="ECO:0000256" key="2">
    <source>
        <dbReference type="SAM" id="Phobius"/>
    </source>
</evidence>
<keyword evidence="2" id="KW-0472">Membrane</keyword>
<dbReference type="EMBL" id="CADEBC010000507">
    <property type="protein sequence ID" value="CAB3240930.1"/>
    <property type="molecule type" value="Genomic_DNA"/>
</dbReference>
<protein>
    <recommendedName>
        <fullName evidence="3">VWA7 Ig-like domain-containing protein</fullName>
    </recommendedName>
</protein>
<dbReference type="AlphaFoldDB" id="A0A8S1A4K0"/>
<feature type="transmembrane region" description="Helical" evidence="2">
    <location>
        <begin position="969"/>
        <end position="995"/>
    </location>
</feature>
<keyword evidence="5" id="KW-1185">Reference proteome</keyword>
<evidence type="ECO:0000313" key="5">
    <source>
        <dbReference type="Proteomes" id="UP000494106"/>
    </source>
</evidence>
<evidence type="ECO:0000256" key="1">
    <source>
        <dbReference type="SAM" id="MobiDB-lite"/>
    </source>
</evidence>
<feature type="region of interest" description="Disordered" evidence="1">
    <location>
        <begin position="215"/>
        <end position="256"/>
    </location>
</feature>
<feature type="compositionally biased region" description="Polar residues" evidence="1">
    <location>
        <begin position="246"/>
        <end position="256"/>
    </location>
</feature>
<dbReference type="InterPro" id="IPR057615">
    <property type="entry name" value="Ig_VWA7"/>
</dbReference>
<keyword evidence="2" id="KW-1133">Transmembrane helix</keyword>
<dbReference type="OrthoDB" id="6610237at2759"/>
<feature type="region of interest" description="Disordered" evidence="1">
    <location>
        <begin position="85"/>
        <end position="110"/>
    </location>
</feature>
<evidence type="ECO:0000259" key="3">
    <source>
        <dbReference type="Pfam" id="PF23619"/>
    </source>
</evidence>
<proteinExistence type="predicted"/>
<sequence>MMFCLSDKRADGTPDVKRLPLAAQRHKRQRLLSGELVPAIYNLSVTRKCTRSKIKMTTKTFLLLLITSLLISSYCEEISDEIKNLEDSEENIEDTTIHSEEDDDFRSTTQLPQDDEVKSNRFEHNKPMDEDIKNRIDDLVKKELEARAIQNREEGLLTDRDESYHKIDKDESVENMTDAVEITPSSLNNDVDEQSNLNNNILAMTETIPVQTTTKALEDESVLQNPKDMETSGPRIAKSDNDPERSYTQGPPQSTRSIVRGWLDDTWIRSPVGILVPLRATALNRALAVWTDLNTSTLNLSRVCFMAYDENGISWRSKHSLHPTSYGNHDKTVTEALSKLLLKYQAIMNVDSSDSRADGTMRALTGAAKLVPYDSALFVITDEGPGDMNRLQLALRAVVEKRLKVYTLWTNPNYPDAETDEGLLALKNISQHTEGDVIPYPLQVIDIDASSNLAELEQWSYLYKQGRRPKLFQDTTPDKFDLLVVRRGAGQVISLGVPVENGVTALRIFIEGAVEHAVLYPPNDALQIDLYNVSSVSAFSPSSRTEGLSPRDVHLVFPGNTFDFDTLSVLPAYDSAFVGMWHLSVRCDTCDYRLCFSAKTLIHFDAVVETANTLKLRVSGPVASVRESQLVDEYGTELAKLTFSYQPMAGDGQNLEYNPNFELVADVALPPVKASKIYTKIVGRDVRGQPFVRLSGPLVQPEVRLGRSAAIVFPDSLNDLERAEEFNSRAYNNQFRTNDSDVPLSRISQIINQQGTLLTTVQIGLASRLHGNPGDRLQLHFEVTNFREQSVRFDFGAVGEMRFLTGINPTSQIIPSGQTVNVIVSLTIPTTAQPGARDTITFTAYGNEQLSMSAYISVSNAQATIDTWAPEMRHIFQGTCLGRTGDDCALHTWAVTVIARDPGAGLLRLSSSPIGLIYNEEFTSGTREEVVATYRATCCAPRLLVSAVDAVGNANSYTIDISWHLTETAIAAIVLGVFLAIALIVLLILLIYWCVKKRRETRELPNFNTRS</sequence>
<dbReference type="Pfam" id="PF23619">
    <property type="entry name" value="Ig_VWA7"/>
    <property type="match status" value="1"/>
</dbReference>
<name>A0A8S1A4K0_ARCPL</name>
<comment type="caution">
    <text evidence="4">The sequence shown here is derived from an EMBL/GenBank/DDBJ whole genome shotgun (WGS) entry which is preliminary data.</text>
</comment>
<organism evidence="4 5">
    <name type="scientific">Arctia plantaginis</name>
    <name type="common">Wood tiger moth</name>
    <name type="synonym">Phalaena plantaginis</name>
    <dbReference type="NCBI Taxonomy" id="874455"/>
    <lineage>
        <taxon>Eukaryota</taxon>
        <taxon>Metazoa</taxon>
        <taxon>Ecdysozoa</taxon>
        <taxon>Arthropoda</taxon>
        <taxon>Hexapoda</taxon>
        <taxon>Insecta</taxon>
        <taxon>Pterygota</taxon>
        <taxon>Neoptera</taxon>
        <taxon>Endopterygota</taxon>
        <taxon>Lepidoptera</taxon>
        <taxon>Glossata</taxon>
        <taxon>Ditrysia</taxon>
        <taxon>Noctuoidea</taxon>
        <taxon>Erebidae</taxon>
        <taxon>Arctiinae</taxon>
        <taxon>Arctia</taxon>
    </lineage>
</organism>
<keyword evidence="2" id="KW-0812">Transmembrane</keyword>
<accession>A0A8S1A4K0</accession>
<gene>
    <name evidence="4" type="ORF">APLA_LOCUS8408</name>
</gene>